<dbReference type="Proteomes" id="UP000244811">
    <property type="component" value="Chromosome 2"/>
</dbReference>
<proteinExistence type="predicted"/>
<feature type="region of interest" description="Disordered" evidence="1">
    <location>
        <begin position="270"/>
        <end position="407"/>
    </location>
</feature>
<dbReference type="EMBL" id="CP056071">
    <property type="protein sequence ID" value="UKK01765.2"/>
    <property type="molecule type" value="Genomic_DNA"/>
</dbReference>
<protein>
    <submittedName>
        <fullName evidence="2">Phosphoinositide 5-phosphatase</fullName>
        <ecNumber evidence="2">3.1.3.36</ecNumber>
    </submittedName>
</protein>
<sequence>MLISKGPLYLVIYLLSNRLQNLGAFTQSTHIYDTYNYLAPSPGIGDALTVVEIKNQFSTNEIKYRYDPETKFHEFIARNPYLIDKVTKKGRIIWDSANFDYEYGSKVVLGECIGGNRLFRVYFPHELVSSPSDSDAPGISLPKSTPQTSYLLTFDIQDKFTTDKVIYTYDETYDTHRFVSVYPYVFSQIHKNGLIVWEYVEGDYPNEALIFRDDNGKSILRVFLNKPPEIVKHVKRPQLPKHIEPSGPVIKAHMPSHPRVQTEVVKILTPGAPSVDPMSVPTSETERGSSAETERESLAETERESPAESERESPAESERQSPAETDRGSTTETEHESPHRSVLKPEVVKIHKPGAPRVDPISIPTTESERGSIRETGLKSDVVKMVKPGAPRVDPISMPTTETDRGSIRETVLKPEVVKIVKPGPIRVGPIPVPATETDRESAPQTDLETEVETQFQPGTDDEPESVSEIEVPAKSKHEELDSVSEFEVRTKAKLYKKLESESEIDVPSKSKVYKKRESETEIDVPIKTKHHKKSETEPEIEVKVKPRQKFEIIDKRMAFKPKAGVLDLRPVELNLDYKYSTFCFDYTQYNNVGTYIPKEGYAFIVVRFTYKFLIFGTDVVIWRSYSPDLYATKVVFSGISKVANTVKIFLNNGETKVFCKKTDRQIWKEEEDAVPDLPDMLDLDPRLLDIDIENFSRSIVYDIRFIDDHDVGKLNYVYYPKKKYLFKSVMQDSYVIWKARDISECVSVVHVNRYTFPDIINLIIMTPNGNRRLFIKTIPRLCKLPTWKEESLEPLNKRLIKRFRRVVPL</sequence>
<dbReference type="AlphaFoldDB" id="A0A976MBW3"/>
<accession>A0A976MBW3</accession>
<dbReference type="EC" id="3.1.3.36" evidence="2"/>
<dbReference type="InterPro" id="IPR007480">
    <property type="entry name" value="DUF529"/>
</dbReference>
<name>A0A976MBW3_THEOR</name>
<feature type="compositionally biased region" description="Polar residues" evidence="1">
    <location>
        <begin position="443"/>
        <end position="458"/>
    </location>
</feature>
<feature type="compositionally biased region" description="Basic and acidic residues" evidence="1">
    <location>
        <begin position="284"/>
        <end position="339"/>
    </location>
</feature>
<evidence type="ECO:0000313" key="3">
    <source>
        <dbReference type="Proteomes" id="UP000244811"/>
    </source>
</evidence>
<gene>
    <name evidence="2" type="ORF">MACK_001118</name>
</gene>
<evidence type="ECO:0000313" key="2">
    <source>
        <dbReference type="EMBL" id="UKK01765.2"/>
    </source>
</evidence>
<feature type="compositionally biased region" description="Basic and acidic residues" evidence="1">
    <location>
        <begin position="367"/>
        <end position="384"/>
    </location>
</feature>
<dbReference type="Pfam" id="PF04385">
    <property type="entry name" value="FAINT"/>
    <property type="match status" value="1"/>
</dbReference>
<reference evidence="2" key="1">
    <citation type="submission" date="2022-07" db="EMBL/GenBank/DDBJ databases">
        <title>Evaluation of T. orientalis genome assembly methods using nanopore sequencing and analysis of variation between genomes.</title>
        <authorList>
            <person name="Yam J."/>
            <person name="Micallef M.L."/>
            <person name="Liu M."/>
            <person name="Djordjevic S.P."/>
            <person name="Bogema D.R."/>
            <person name="Jenkins C."/>
        </authorList>
    </citation>
    <scope>NUCLEOTIDE SEQUENCE</scope>
    <source>
        <strain evidence="2">Goon Nure</strain>
    </source>
</reference>
<keyword evidence="2" id="KW-0378">Hydrolase</keyword>
<dbReference type="GO" id="GO:0004439">
    <property type="term" value="F:phosphatidylinositol-4,5-bisphosphate 5-phosphatase activity"/>
    <property type="evidence" value="ECO:0007669"/>
    <property type="project" value="UniProtKB-EC"/>
</dbReference>
<evidence type="ECO:0000256" key="1">
    <source>
        <dbReference type="SAM" id="MobiDB-lite"/>
    </source>
</evidence>
<feature type="region of interest" description="Disordered" evidence="1">
    <location>
        <begin position="424"/>
        <end position="469"/>
    </location>
</feature>
<organism evidence="2 3">
    <name type="scientific">Theileria orientalis</name>
    <dbReference type="NCBI Taxonomy" id="68886"/>
    <lineage>
        <taxon>Eukaryota</taxon>
        <taxon>Sar</taxon>
        <taxon>Alveolata</taxon>
        <taxon>Apicomplexa</taxon>
        <taxon>Aconoidasida</taxon>
        <taxon>Piroplasmida</taxon>
        <taxon>Theileriidae</taxon>
        <taxon>Theileria</taxon>
    </lineage>
</organism>